<feature type="region of interest" description="Disordered" evidence="1">
    <location>
        <begin position="89"/>
        <end position="116"/>
    </location>
</feature>
<dbReference type="Proteomes" id="UP000766486">
    <property type="component" value="Unassembled WGS sequence"/>
</dbReference>
<keyword evidence="3" id="KW-1185">Reference proteome</keyword>
<accession>A0ABY6TQX5</accession>
<sequence>MGSLRPIVIPLARRASFQVAAACFSTVSAHRSHAPFAYYDGSTASQLTSFDAAHLHGELMGPLYRAASIFEAHCKETAYHGTEEVEHSVAGYHADAGAGSSSTPPNPASRRKNESH</sequence>
<evidence type="ECO:0000313" key="3">
    <source>
        <dbReference type="Proteomes" id="UP000766486"/>
    </source>
</evidence>
<reference evidence="2 3" key="1">
    <citation type="submission" date="2019-06" db="EMBL/GenBank/DDBJ databases">
        <authorList>
            <person name="Broberg M."/>
        </authorList>
    </citation>
    <scope>NUCLEOTIDE SEQUENCE [LARGE SCALE GENOMIC DNA]</scope>
</reference>
<organism evidence="2 3">
    <name type="scientific">Bionectria ochroleuca</name>
    <name type="common">Gliocladium roseum</name>
    <dbReference type="NCBI Taxonomy" id="29856"/>
    <lineage>
        <taxon>Eukaryota</taxon>
        <taxon>Fungi</taxon>
        <taxon>Dikarya</taxon>
        <taxon>Ascomycota</taxon>
        <taxon>Pezizomycotina</taxon>
        <taxon>Sordariomycetes</taxon>
        <taxon>Hypocreomycetidae</taxon>
        <taxon>Hypocreales</taxon>
        <taxon>Bionectriaceae</taxon>
        <taxon>Clonostachys</taxon>
    </lineage>
</organism>
<dbReference type="EMBL" id="CABFNS010000328">
    <property type="protein sequence ID" value="VUC21036.1"/>
    <property type="molecule type" value="Genomic_DNA"/>
</dbReference>
<comment type="caution">
    <text evidence="2">The sequence shown here is derived from an EMBL/GenBank/DDBJ whole genome shotgun (WGS) entry which is preliminary data.</text>
</comment>
<protein>
    <submittedName>
        <fullName evidence="2">Uncharacterized protein</fullName>
    </submittedName>
</protein>
<gene>
    <name evidence="2" type="ORF">CLO192961_LOCUS38935</name>
</gene>
<proteinExistence type="predicted"/>
<evidence type="ECO:0000256" key="1">
    <source>
        <dbReference type="SAM" id="MobiDB-lite"/>
    </source>
</evidence>
<evidence type="ECO:0000313" key="2">
    <source>
        <dbReference type="EMBL" id="VUC21036.1"/>
    </source>
</evidence>
<name>A0ABY6TQX5_BIOOC</name>